<organism evidence="2 3">
    <name type="scientific">Gymnopilus dilepis</name>
    <dbReference type="NCBI Taxonomy" id="231916"/>
    <lineage>
        <taxon>Eukaryota</taxon>
        <taxon>Fungi</taxon>
        <taxon>Dikarya</taxon>
        <taxon>Basidiomycota</taxon>
        <taxon>Agaricomycotina</taxon>
        <taxon>Agaricomycetes</taxon>
        <taxon>Agaricomycetidae</taxon>
        <taxon>Agaricales</taxon>
        <taxon>Agaricineae</taxon>
        <taxon>Hymenogastraceae</taxon>
        <taxon>Gymnopilus</taxon>
    </lineage>
</organism>
<proteinExistence type="predicted"/>
<accession>A0A409WAS8</accession>
<sequence length="253" mass="28548">MISRQTLTPFTRHTEKGSSGTNHLGREWSTRFGLLALISMKLIYFDTAAVAFDWWWLLIDAVVVVDAVIVTLSETLDEGIKSKRKKVSTIKYICYHKNFAQPSKFDVKRKWMATNEQTYFEHILAAEVSLLKRLLSGLTIVDVPTRPRKQICSPSVTITMWRGSPSLSITLGEGTGRIQMGNVYAIVGIIAGSSSRAGYIERFYIDYPRYIRYIGRKQRGAWMHGDPFLALLGKDAMSSKATEKRAPNAARGY</sequence>
<gene>
    <name evidence="2" type="ORF">CVT26_001548</name>
</gene>
<evidence type="ECO:0000313" key="2">
    <source>
        <dbReference type="EMBL" id="PPQ75616.1"/>
    </source>
</evidence>
<evidence type="ECO:0000256" key="1">
    <source>
        <dbReference type="SAM" id="MobiDB-lite"/>
    </source>
</evidence>
<protein>
    <submittedName>
        <fullName evidence="2">Uncharacterized protein</fullName>
    </submittedName>
</protein>
<dbReference type="InParanoid" id="A0A409WAS8"/>
<evidence type="ECO:0000313" key="3">
    <source>
        <dbReference type="Proteomes" id="UP000284706"/>
    </source>
</evidence>
<dbReference type="EMBL" id="NHYE01005243">
    <property type="protein sequence ID" value="PPQ75616.1"/>
    <property type="molecule type" value="Genomic_DNA"/>
</dbReference>
<dbReference type="AlphaFoldDB" id="A0A409WAS8"/>
<comment type="caution">
    <text evidence="2">The sequence shown here is derived from an EMBL/GenBank/DDBJ whole genome shotgun (WGS) entry which is preliminary data.</text>
</comment>
<dbReference type="Proteomes" id="UP000284706">
    <property type="component" value="Unassembled WGS sequence"/>
</dbReference>
<name>A0A409WAS8_9AGAR</name>
<keyword evidence="3" id="KW-1185">Reference proteome</keyword>
<feature type="region of interest" description="Disordered" evidence="1">
    <location>
        <begin position="1"/>
        <end position="22"/>
    </location>
</feature>
<reference evidence="2 3" key="1">
    <citation type="journal article" date="2018" name="Evol. Lett.">
        <title>Horizontal gene cluster transfer increased hallucinogenic mushroom diversity.</title>
        <authorList>
            <person name="Reynolds H.T."/>
            <person name="Vijayakumar V."/>
            <person name="Gluck-Thaler E."/>
            <person name="Korotkin H.B."/>
            <person name="Matheny P.B."/>
            <person name="Slot J.C."/>
        </authorList>
    </citation>
    <scope>NUCLEOTIDE SEQUENCE [LARGE SCALE GENOMIC DNA]</scope>
    <source>
        <strain evidence="2 3">SRW20</strain>
    </source>
</reference>